<reference evidence="1 2" key="1">
    <citation type="submission" date="2011-08" db="EMBL/GenBank/DDBJ databases">
        <authorList>
            <person name="Weinstock G."/>
            <person name="Sodergren E."/>
            <person name="Clifton S."/>
            <person name="Fulton L."/>
            <person name="Fulton B."/>
            <person name="Courtney L."/>
            <person name="Fronick C."/>
            <person name="Harrison M."/>
            <person name="Strong C."/>
            <person name="Farmer C."/>
            <person name="Delahaunty K."/>
            <person name="Markovic C."/>
            <person name="Hall O."/>
            <person name="Minx P."/>
            <person name="Tomlinson C."/>
            <person name="Mitreva M."/>
            <person name="Hou S."/>
            <person name="Chen J."/>
            <person name="Wollam A."/>
            <person name="Pepin K.H."/>
            <person name="Johnson M."/>
            <person name="Bhonagiri V."/>
            <person name="Zhang X."/>
            <person name="Suruliraj S."/>
            <person name="Warren W."/>
            <person name="Chinwalla A."/>
            <person name="Mardis E.R."/>
            <person name="Wilson R.K."/>
        </authorList>
    </citation>
    <scope>NUCLEOTIDE SEQUENCE [LARGE SCALE GENOMIC DNA]</scope>
    <source>
        <strain evidence="1 2">F0432</strain>
    </source>
</reference>
<organism evidence="1 2">
    <name type="scientific">Cardiobacterium valvarum F0432</name>
    <dbReference type="NCBI Taxonomy" id="797473"/>
    <lineage>
        <taxon>Bacteria</taxon>
        <taxon>Pseudomonadati</taxon>
        <taxon>Pseudomonadota</taxon>
        <taxon>Gammaproteobacteria</taxon>
        <taxon>Cardiobacteriales</taxon>
        <taxon>Cardiobacteriaceae</taxon>
        <taxon>Cardiobacterium</taxon>
    </lineage>
</organism>
<dbReference type="AlphaFoldDB" id="G9ZCL2"/>
<evidence type="ECO:0000313" key="2">
    <source>
        <dbReference type="Proteomes" id="UP000004750"/>
    </source>
</evidence>
<proteinExistence type="predicted"/>
<evidence type="ECO:0000313" key="1">
    <source>
        <dbReference type="EMBL" id="EHM55678.1"/>
    </source>
</evidence>
<accession>G9ZCL2</accession>
<dbReference type="EMBL" id="AGCM01000024">
    <property type="protein sequence ID" value="EHM55678.1"/>
    <property type="molecule type" value="Genomic_DNA"/>
</dbReference>
<dbReference type="HOGENOM" id="CLU_3078014_0_0_6"/>
<dbReference type="Proteomes" id="UP000004750">
    <property type="component" value="Unassembled WGS sequence"/>
</dbReference>
<sequence>MAGKAAYTNPFIHEKLPAMTPLSEASNYAACRASYLRRLTAPVLTPPGEVLP</sequence>
<protein>
    <submittedName>
        <fullName evidence="1">Uncharacterized protein</fullName>
    </submittedName>
</protein>
<name>G9ZCL2_9GAMM</name>
<dbReference type="STRING" id="797473.HMPREF9080_00489"/>
<gene>
    <name evidence="1" type="ORF">HMPREF9080_00489</name>
</gene>
<comment type="caution">
    <text evidence="1">The sequence shown here is derived from an EMBL/GenBank/DDBJ whole genome shotgun (WGS) entry which is preliminary data.</text>
</comment>